<keyword evidence="4" id="KW-1185">Reference proteome</keyword>
<dbReference type="SUPFAM" id="SSF52499">
    <property type="entry name" value="Isochorismatase-like hydrolases"/>
    <property type="match status" value="1"/>
</dbReference>
<dbReference type="STRING" id="1424334.W822_19535"/>
<dbReference type="CDD" id="cd00431">
    <property type="entry name" value="cysteine_hydrolases"/>
    <property type="match status" value="1"/>
</dbReference>
<dbReference type="RefSeq" id="WP_024006836.1">
    <property type="nucleotide sequence ID" value="NZ_KI650982.1"/>
</dbReference>
<dbReference type="GO" id="GO:0016787">
    <property type="term" value="F:hydrolase activity"/>
    <property type="evidence" value="ECO:0007669"/>
    <property type="project" value="UniProtKB-KW"/>
</dbReference>
<evidence type="ECO:0000259" key="2">
    <source>
        <dbReference type="Pfam" id="PF00857"/>
    </source>
</evidence>
<dbReference type="EMBL" id="AYXT01000013">
    <property type="protein sequence ID" value="ETF00609.1"/>
    <property type="molecule type" value="Genomic_DNA"/>
</dbReference>
<dbReference type="eggNOG" id="COG1335">
    <property type="taxonomic scope" value="Bacteria"/>
</dbReference>
<reference evidence="3 4" key="1">
    <citation type="journal article" date="2014" name="Genome Announc.">
        <title>Draft Genome Sequence of Advenella kashmirensis Strain W13003, a Polycyclic Aromatic Hydrocarbon-Degrading Bacterium.</title>
        <authorList>
            <person name="Wang X."/>
            <person name="Jin D."/>
            <person name="Zhou L."/>
            <person name="Wu L."/>
            <person name="An W."/>
            <person name="Zhao L."/>
        </authorList>
    </citation>
    <scope>NUCLEOTIDE SEQUENCE [LARGE SCALE GENOMIC DNA]</scope>
    <source>
        <strain evidence="3 4">W13003</strain>
    </source>
</reference>
<evidence type="ECO:0000313" key="4">
    <source>
        <dbReference type="Proteomes" id="UP000018733"/>
    </source>
</evidence>
<gene>
    <name evidence="3" type="ORF">W822_19535</name>
</gene>
<organism evidence="3 4">
    <name type="scientific">Advenella kashmirensis W13003</name>
    <dbReference type="NCBI Taxonomy" id="1424334"/>
    <lineage>
        <taxon>Bacteria</taxon>
        <taxon>Pseudomonadati</taxon>
        <taxon>Pseudomonadota</taxon>
        <taxon>Betaproteobacteria</taxon>
        <taxon>Burkholderiales</taxon>
        <taxon>Alcaligenaceae</taxon>
    </lineage>
</organism>
<dbReference type="Pfam" id="PF00857">
    <property type="entry name" value="Isochorismatase"/>
    <property type="match status" value="1"/>
</dbReference>
<dbReference type="PANTHER" id="PTHR43540:SF1">
    <property type="entry name" value="ISOCHORISMATASE HYDROLASE"/>
    <property type="match status" value="1"/>
</dbReference>
<sequence length="200" mass="21853">MQLPRSIYLVLDMENDLVHDDGPSGKGPMGEQVRERNVIARTAEAIKKARQAGILVGFVRVGFSPEYQECPAASPVFSGAPKGGMFKLGTWGTEIHPDLEQQPGDIHVVKHRVSPFYSTTLQAQLRAQGVERIYCSGVSTQAVVQATVRDAHDRDYEVIVLEDACAAHSAEEHANSIQSITRFCLIETTDSVKFMNPSAG</sequence>
<evidence type="ECO:0000256" key="1">
    <source>
        <dbReference type="ARBA" id="ARBA00022801"/>
    </source>
</evidence>
<dbReference type="InterPro" id="IPR036380">
    <property type="entry name" value="Isochorismatase-like_sf"/>
</dbReference>
<dbReference type="InterPro" id="IPR000868">
    <property type="entry name" value="Isochorismatase-like_dom"/>
</dbReference>
<protein>
    <submittedName>
        <fullName evidence="3">Isochorismatase</fullName>
    </submittedName>
</protein>
<dbReference type="PANTHER" id="PTHR43540">
    <property type="entry name" value="PEROXYUREIDOACRYLATE/UREIDOACRYLATE AMIDOHYDROLASE-RELATED"/>
    <property type="match status" value="1"/>
</dbReference>
<dbReference type="InterPro" id="IPR050272">
    <property type="entry name" value="Isochorismatase-like_hydrls"/>
</dbReference>
<accession>V8QNQ4</accession>
<dbReference type="Gene3D" id="3.40.50.850">
    <property type="entry name" value="Isochorismatase-like"/>
    <property type="match status" value="1"/>
</dbReference>
<comment type="caution">
    <text evidence="3">The sequence shown here is derived from an EMBL/GenBank/DDBJ whole genome shotgun (WGS) entry which is preliminary data.</text>
</comment>
<dbReference type="Proteomes" id="UP000018733">
    <property type="component" value="Unassembled WGS sequence"/>
</dbReference>
<keyword evidence="1" id="KW-0378">Hydrolase</keyword>
<name>V8QNQ4_9BURK</name>
<dbReference type="AlphaFoldDB" id="V8QNQ4"/>
<feature type="domain" description="Isochorismatase-like" evidence="2">
    <location>
        <begin position="8"/>
        <end position="189"/>
    </location>
</feature>
<evidence type="ECO:0000313" key="3">
    <source>
        <dbReference type="EMBL" id="ETF00609.1"/>
    </source>
</evidence>
<dbReference type="OrthoDB" id="9781985at2"/>
<dbReference type="PATRIC" id="fig|1424334.3.peg.3920"/>
<proteinExistence type="predicted"/>
<dbReference type="HOGENOM" id="CLU_068979_8_2_4"/>